<feature type="transmembrane region" description="Helical" evidence="5">
    <location>
        <begin position="143"/>
        <end position="160"/>
    </location>
</feature>
<accession>A0A9Q6WRB8</accession>
<sequence>MGAALLAHTYAFVAVFVAGVALRHEELDATGEQMPSEALADVERSHKQEAATSPELAHAYMAESMMAFAVEIERIVEFALMLLVGSVISAHWRELLDWHAIWPALFLLLVARPIGTALSLYGSAFDRQQRILTAWMGIRGVGAFYYLLFLSSTAAAPSVLSHPRFSRPSSYRCSCMVAARRRR</sequence>
<geneLocation type="plasmid" evidence="7"/>
<keyword evidence="5" id="KW-0812">Transmembrane</keyword>
<keyword evidence="6" id="KW-0614">Plasmid</keyword>
<keyword evidence="5" id="KW-1133">Transmembrane helix</keyword>
<dbReference type="PANTHER" id="PTHR32507:SF8">
    <property type="entry name" value="CNH1P"/>
    <property type="match status" value="1"/>
</dbReference>
<gene>
    <name evidence="6" type="ORF">A9O66_36135</name>
</gene>
<organism evidence="6 7">
    <name type="scientific">Paraburkholderia caribensis</name>
    <dbReference type="NCBI Taxonomy" id="75105"/>
    <lineage>
        <taxon>Bacteria</taxon>
        <taxon>Pseudomonadati</taxon>
        <taxon>Pseudomonadota</taxon>
        <taxon>Betaproteobacteria</taxon>
        <taxon>Burkholderiales</taxon>
        <taxon>Burkholderiaceae</taxon>
        <taxon>Paraburkholderia</taxon>
    </lineage>
</organism>
<dbReference type="GO" id="GO:0006811">
    <property type="term" value="P:monoatomic ion transport"/>
    <property type="evidence" value="ECO:0007669"/>
    <property type="project" value="UniProtKB-KW"/>
</dbReference>
<feature type="transmembrane region" description="Helical" evidence="5">
    <location>
        <begin position="75"/>
        <end position="92"/>
    </location>
</feature>
<proteinExistence type="predicted"/>
<keyword evidence="2" id="KW-0813">Transport</keyword>
<comment type="subcellular location">
    <subcellularLocation>
        <location evidence="1">Cell membrane</location>
        <topology evidence="1">Multi-pass membrane protein</topology>
    </subcellularLocation>
</comment>
<protein>
    <recommendedName>
        <fullName evidence="8">Cation/H+ exchanger domain-containing protein</fullName>
    </recommendedName>
</protein>
<evidence type="ECO:0008006" key="8">
    <source>
        <dbReference type="Google" id="ProtNLM"/>
    </source>
</evidence>
<dbReference type="GO" id="GO:0015297">
    <property type="term" value="F:antiporter activity"/>
    <property type="evidence" value="ECO:0007669"/>
    <property type="project" value="UniProtKB-KW"/>
</dbReference>
<evidence type="ECO:0000256" key="5">
    <source>
        <dbReference type="SAM" id="Phobius"/>
    </source>
</evidence>
<dbReference type="PANTHER" id="PTHR32507">
    <property type="entry name" value="NA(+)/H(+) ANTIPORTER 1"/>
    <property type="match status" value="1"/>
</dbReference>
<evidence type="ECO:0000256" key="3">
    <source>
        <dbReference type="ARBA" id="ARBA00022449"/>
    </source>
</evidence>
<evidence type="ECO:0000256" key="4">
    <source>
        <dbReference type="ARBA" id="ARBA00023065"/>
    </source>
</evidence>
<evidence type="ECO:0000256" key="2">
    <source>
        <dbReference type="ARBA" id="ARBA00022448"/>
    </source>
</evidence>
<evidence type="ECO:0000256" key="1">
    <source>
        <dbReference type="ARBA" id="ARBA00004651"/>
    </source>
</evidence>
<feature type="transmembrane region" description="Helical" evidence="5">
    <location>
        <begin position="104"/>
        <end position="123"/>
    </location>
</feature>
<dbReference type="GO" id="GO:0005886">
    <property type="term" value="C:plasma membrane"/>
    <property type="evidence" value="ECO:0007669"/>
    <property type="project" value="UniProtKB-SubCell"/>
</dbReference>
<name>A0A9Q6WRB8_9BURK</name>
<reference evidence="6 7" key="1">
    <citation type="journal article" date="2014" name="Genome Announc.">
        <title>Draft Genome Sequence of the Haloacid-Degrading Burkholderia caribensis Strain MBA4.</title>
        <authorList>
            <person name="Pan Y."/>
            <person name="Kong K.F."/>
            <person name="Tsang J.S."/>
        </authorList>
    </citation>
    <scope>NUCLEOTIDE SEQUENCE [LARGE SCALE GENOMIC DNA]</scope>
    <source>
        <strain evidence="6 7">852011</strain>
    </source>
</reference>
<keyword evidence="4" id="KW-0406">Ion transport</keyword>
<dbReference type="EMBL" id="CP015960">
    <property type="protein sequence ID" value="QLB67804.1"/>
    <property type="molecule type" value="Genomic_DNA"/>
</dbReference>
<dbReference type="RefSeq" id="WP_107201854.1">
    <property type="nucleotide sequence ID" value="NZ_JAYMSB010000025.1"/>
</dbReference>
<dbReference type="AlphaFoldDB" id="A0A9Q6WRB8"/>
<keyword evidence="3" id="KW-0050">Antiport</keyword>
<evidence type="ECO:0000313" key="7">
    <source>
        <dbReference type="Proteomes" id="UP000509548"/>
    </source>
</evidence>
<dbReference type="Proteomes" id="UP000509548">
    <property type="component" value="Plasmid unnamed"/>
</dbReference>
<evidence type="ECO:0000313" key="6">
    <source>
        <dbReference type="EMBL" id="QLB67804.1"/>
    </source>
</evidence>
<keyword evidence="5" id="KW-0472">Membrane</keyword>